<dbReference type="PRINTS" id="PR00943">
    <property type="entry name" value="CUATPASE"/>
</dbReference>
<dbReference type="RefSeq" id="WP_345082612.1">
    <property type="nucleotide sequence ID" value="NZ_BAABFA010000011.1"/>
</dbReference>
<evidence type="ECO:0000256" key="12">
    <source>
        <dbReference type="ARBA" id="ARBA00023136"/>
    </source>
</evidence>
<dbReference type="Pfam" id="PF00122">
    <property type="entry name" value="E1-E2_ATPase"/>
    <property type="match status" value="1"/>
</dbReference>
<dbReference type="InterPro" id="IPR023214">
    <property type="entry name" value="HAD_sf"/>
</dbReference>
<keyword evidence="10 13" id="KW-1133">Transmembrane helix</keyword>
<gene>
    <name evidence="15" type="ORF">GCM10023093_20490</name>
</gene>
<evidence type="ECO:0000256" key="9">
    <source>
        <dbReference type="ARBA" id="ARBA00022967"/>
    </source>
</evidence>
<dbReference type="PROSITE" id="PS00154">
    <property type="entry name" value="ATPASE_E1_E2"/>
    <property type="match status" value="1"/>
</dbReference>
<dbReference type="Proteomes" id="UP001500067">
    <property type="component" value="Unassembled WGS sequence"/>
</dbReference>
<dbReference type="Pfam" id="PF00702">
    <property type="entry name" value="Hydrolase"/>
    <property type="match status" value="1"/>
</dbReference>
<accession>A0ABP8NIR6</accession>
<feature type="transmembrane region" description="Helical" evidence="13">
    <location>
        <begin position="225"/>
        <end position="243"/>
    </location>
</feature>
<dbReference type="InterPro" id="IPR001757">
    <property type="entry name" value="P_typ_ATPase"/>
</dbReference>
<dbReference type="Gene3D" id="3.40.50.1000">
    <property type="entry name" value="HAD superfamily/HAD-like"/>
    <property type="match status" value="1"/>
</dbReference>
<feature type="transmembrane region" description="Helical" evidence="13">
    <location>
        <begin position="754"/>
        <end position="775"/>
    </location>
</feature>
<keyword evidence="9" id="KW-1278">Translocase</keyword>
<name>A0ABP8NIR6_9BACT</name>
<evidence type="ECO:0000313" key="16">
    <source>
        <dbReference type="Proteomes" id="UP001500067"/>
    </source>
</evidence>
<keyword evidence="11" id="KW-0406">Ion transport</keyword>
<feature type="domain" description="HMA" evidence="14">
    <location>
        <begin position="102"/>
        <end position="168"/>
    </location>
</feature>
<dbReference type="PROSITE" id="PS50846">
    <property type="entry name" value="HMA_2"/>
    <property type="match status" value="1"/>
</dbReference>
<evidence type="ECO:0000313" key="15">
    <source>
        <dbReference type="EMBL" id="GAA4466400.1"/>
    </source>
</evidence>
<evidence type="ECO:0000256" key="10">
    <source>
        <dbReference type="ARBA" id="ARBA00022989"/>
    </source>
</evidence>
<reference evidence="16" key="1">
    <citation type="journal article" date="2019" name="Int. J. Syst. Evol. Microbiol.">
        <title>The Global Catalogue of Microorganisms (GCM) 10K type strain sequencing project: providing services to taxonomists for standard genome sequencing and annotation.</title>
        <authorList>
            <consortium name="The Broad Institute Genomics Platform"/>
            <consortium name="The Broad Institute Genome Sequencing Center for Infectious Disease"/>
            <person name="Wu L."/>
            <person name="Ma J."/>
        </authorList>
    </citation>
    <scope>NUCLEOTIDE SEQUENCE [LARGE SCALE GENOMIC DNA]</scope>
    <source>
        <strain evidence="16">JCM 32105</strain>
    </source>
</reference>
<dbReference type="PANTHER" id="PTHR43520">
    <property type="entry name" value="ATP7, ISOFORM B"/>
    <property type="match status" value="1"/>
</dbReference>
<keyword evidence="3" id="KW-0813">Transport</keyword>
<dbReference type="InterPro" id="IPR036412">
    <property type="entry name" value="HAD-like_sf"/>
</dbReference>
<dbReference type="InterPro" id="IPR059000">
    <property type="entry name" value="ATPase_P-type_domA"/>
</dbReference>
<dbReference type="SUPFAM" id="SSF55008">
    <property type="entry name" value="HMA, heavy metal-associated domain"/>
    <property type="match status" value="1"/>
</dbReference>
<evidence type="ECO:0000259" key="14">
    <source>
        <dbReference type="PROSITE" id="PS50846"/>
    </source>
</evidence>
<feature type="transmembrane region" description="Helical" evidence="13">
    <location>
        <begin position="781"/>
        <end position="807"/>
    </location>
</feature>
<dbReference type="CDD" id="cd00371">
    <property type="entry name" value="HMA"/>
    <property type="match status" value="1"/>
</dbReference>
<dbReference type="InterPro" id="IPR018303">
    <property type="entry name" value="ATPase_P-typ_P_site"/>
</dbReference>
<feature type="transmembrane region" description="Helical" evidence="13">
    <location>
        <begin position="187"/>
        <end position="205"/>
    </location>
</feature>
<evidence type="ECO:0000256" key="2">
    <source>
        <dbReference type="ARBA" id="ARBA00006024"/>
    </source>
</evidence>
<dbReference type="InterPro" id="IPR008250">
    <property type="entry name" value="ATPase_P-typ_transduc_dom_A_sf"/>
</dbReference>
<dbReference type="PANTHER" id="PTHR43520:SF5">
    <property type="entry name" value="CATION-TRANSPORTING P-TYPE ATPASE-RELATED"/>
    <property type="match status" value="1"/>
</dbReference>
<evidence type="ECO:0000256" key="13">
    <source>
        <dbReference type="SAM" id="Phobius"/>
    </source>
</evidence>
<comment type="subcellular location">
    <subcellularLocation>
        <location evidence="1">Cell membrane</location>
        <topology evidence="1">Multi-pass membrane protein</topology>
    </subcellularLocation>
</comment>
<dbReference type="InterPro" id="IPR006121">
    <property type="entry name" value="HMA_dom"/>
</dbReference>
<feature type="transmembrane region" description="Helical" evidence="13">
    <location>
        <begin position="439"/>
        <end position="457"/>
    </location>
</feature>
<protein>
    <submittedName>
        <fullName evidence="15">Heavy metal translocating P-type ATPase metal-binding domain-containing protein</fullName>
    </submittedName>
</protein>
<feature type="transmembrane region" description="Helical" evidence="13">
    <location>
        <begin position="255"/>
        <end position="274"/>
    </location>
</feature>
<evidence type="ECO:0000256" key="8">
    <source>
        <dbReference type="ARBA" id="ARBA00022842"/>
    </source>
</evidence>
<evidence type="ECO:0000256" key="6">
    <source>
        <dbReference type="ARBA" id="ARBA00022692"/>
    </source>
</evidence>
<feature type="transmembrane region" description="Helical" evidence="13">
    <location>
        <begin position="280"/>
        <end position="301"/>
    </location>
</feature>
<dbReference type="InterPro" id="IPR021993">
    <property type="entry name" value="ATPase-cat-bd"/>
</dbReference>
<dbReference type="NCBIfam" id="TIGR01494">
    <property type="entry name" value="ATPase_P-type"/>
    <property type="match status" value="2"/>
</dbReference>
<dbReference type="Gene3D" id="2.70.150.10">
    <property type="entry name" value="Calcium-transporting ATPase, cytoplasmic transduction domain A"/>
    <property type="match status" value="1"/>
</dbReference>
<keyword evidence="7" id="KW-0479">Metal-binding</keyword>
<dbReference type="SUPFAM" id="SSF81653">
    <property type="entry name" value="Calcium ATPase, transduction domain A"/>
    <property type="match status" value="1"/>
</dbReference>
<keyword evidence="4" id="KW-1003">Cell membrane</keyword>
<evidence type="ECO:0000256" key="3">
    <source>
        <dbReference type="ARBA" id="ARBA00022448"/>
    </source>
</evidence>
<proteinExistence type="inferred from homology"/>
<evidence type="ECO:0000256" key="11">
    <source>
        <dbReference type="ARBA" id="ARBA00023065"/>
    </source>
</evidence>
<comment type="similarity">
    <text evidence="2">Belongs to the cation transport ATPase (P-type) (TC 3.A.3) family. Type IB subfamily.</text>
</comment>
<dbReference type="InterPro" id="IPR023299">
    <property type="entry name" value="ATPase_P-typ_cyto_dom_N"/>
</dbReference>
<comment type="caution">
    <text evidence="15">The sequence shown here is derived from an EMBL/GenBank/DDBJ whole genome shotgun (WGS) entry which is preliminary data.</text>
</comment>
<keyword evidence="5" id="KW-0597">Phosphoprotein</keyword>
<dbReference type="PRINTS" id="PR00119">
    <property type="entry name" value="CATATPASE"/>
</dbReference>
<dbReference type="Pfam" id="PF12156">
    <property type="entry name" value="ATPase-cat_bd"/>
    <property type="match status" value="1"/>
</dbReference>
<feature type="transmembrane region" description="Helical" evidence="13">
    <location>
        <begin position="463"/>
        <end position="485"/>
    </location>
</feature>
<dbReference type="Gene3D" id="3.40.1110.10">
    <property type="entry name" value="Calcium-transporting ATPase, cytoplasmic domain N"/>
    <property type="match status" value="1"/>
</dbReference>
<organism evidence="15 16">
    <name type="scientific">Nemorincola caseinilytica</name>
    <dbReference type="NCBI Taxonomy" id="2054315"/>
    <lineage>
        <taxon>Bacteria</taxon>
        <taxon>Pseudomonadati</taxon>
        <taxon>Bacteroidota</taxon>
        <taxon>Chitinophagia</taxon>
        <taxon>Chitinophagales</taxon>
        <taxon>Chitinophagaceae</taxon>
        <taxon>Nemorincola</taxon>
    </lineage>
</organism>
<keyword evidence="16" id="KW-1185">Reference proteome</keyword>
<dbReference type="EMBL" id="BAABFA010000011">
    <property type="protein sequence ID" value="GAA4466400.1"/>
    <property type="molecule type" value="Genomic_DNA"/>
</dbReference>
<dbReference type="Gene3D" id="3.30.70.100">
    <property type="match status" value="1"/>
</dbReference>
<evidence type="ECO:0000256" key="5">
    <source>
        <dbReference type="ARBA" id="ARBA00022553"/>
    </source>
</evidence>
<evidence type="ECO:0000256" key="1">
    <source>
        <dbReference type="ARBA" id="ARBA00004651"/>
    </source>
</evidence>
<sequence>MYLVGNDIAEEKRKKKEAAPVCYHCGTVCITSRIRIEDKFFCCQGCKLVYELLNEKGLCDYYTLGAHPGLGQIKPVRNDKFAYLDDYSIAERLCNFRSKSYCVVTFYIPSIHCSSCMWLLEHLDRIDPAVTESRINFSAKELTVHFSPARTSLRKIVELLATIGYEPYISLDDVGEKKVAAGNKQRITKLGIAGFCFGNIMMMSLPEYFAGEMDLGHGLNNLFRYLDLLLSLPVFFYSATEFYSAAWAGLKQKILNIDAPIVLALFITFGRSVYEILSGTGAGYLDSMSGIVFFMLVGRVIQERTYRSLTFTRDYKAYFPIAISVQTQGGVVKKQLKDLRKDDVVILHHEEIVPADSVVLGEGGKIDYSFVTGEAEPVFVGKDELIYAGGKLQGQELIIKVVKPITASYLTSLWNHRAFNKDKAESNDKMSVVHVLSRYFTLILFTLAIITAVYWAMHDASKIVTSVSAMLIVACPCALLLAATFTNSNTLRIFSLNGFYLRDASVVEPLTNIDTIVFDKTGTITTNTDVRVSTSGDTLSDAELDLLYTAVSPSLHPNSVAIKKWLGSRVVAELDEWEEIPGEGVQAVMGKDVLRIGNAHFVGVAAAEHNKNKAASYVSVNGKTIAFYFEPALRPGIKDAIAKLSKRFRLSVLSGDHDKQRGMMQAVFGRNDALLFEQKPLDKLRYIEGLQKKGDTVAMIGDGLNDAGALQQSNVGIALADNINNFTPACDVILDAEKVSALPELLSMARWSAAIIKLSFFISVIYNVIGLYHAMSGSMRPVVAAILMPCSTLSIVIISSGLSNLVAWKKQLNIRSL</sequence>
<evidence type="ECO:0000256" key="4">
    <source>
        <dbReference type="ARBA" id="ARBA00022475"/>
    </source>
</evidence>
<dbReference type="InterPro" id="IPR036163">
    <property type="entry name" value="HMA_dom_sf"/>
</dbReference>
<dbReference type="SUPFAM" id="SSF56784">
    <property type="entry name" value="HAD-like"/>
    <property type="match status" value="1"/>
</dbReference>
<keyword evidence="8" id="KW-0460">Magnesium</keyword>
<evidence type="ECO:0000256" key="7">
    <source>
        <dbReference type="ARBA" id="ARBA00022723"/>
    </source>
</evidence>
<keyword evidence="12 13" id="KW-0472">Membrane</keyword>
<keyword evidence="6 13" id="KW-0812">Transmembrane</keyword>